<dbReference type="EMBL" id="NEXC01000008">
    <property type="protein sequence ID" value="PSN84092.1"/>
    <property type="molecule type" value="Genomic_DNA"/>
</dbReference>
<organism evidence="3 4">
    <name type="scientific">Candidatus Marsarchaeota G1 archaeon OSP_D</name>
    <dbReference type="NCBI Taxonomy" id="1978155"/>
    <lineage>
        <taxon>Archaea</taxon>
        <taxon>Candidatus Marsarchaeota</taxon>
        <taxon>Candidatus Marsarchaeota group 1</taxon>
    </lineage>
</organism>
<comment type="caution">
    <text evidence="3">The sequence shown here is derived from an EMBL/GenBank/DDBJ whole genome shotgun (WGS) entry which is preliminary data.</text>
</comment>
<evidence type="ECO:0000313" key="3">
    <source>
        <dbReference type="EMBL" id="PSN84092.1"/>
    </source>
</evidence>
<dbReference type="InterPro" id="IPR007301">
    <property type="entry name" value="DoxD"/>
</dbReference>
<evidence type="ECO:0000256" key="1">
    <source>
        <dbReference type="SAM" id="Phobius"/>
    </source>
</evidence>
<feature type="transmembrane region" description="Helical" evidence="1">
    <location>
        <begin position="131"/>
        <end position="149"/>
    </location>
</feature>
<keyword evidence="1" id="KW-0472">Membrane</keyword>
<reference evidence="3 4" key="1">
    <citation type="submission" date="2017-04" db="EMBL/GenBank/DDBJ databases">
        <title>Novel microbial lineages endemic to geothermal iron-oxide mats fill important gaps in the evolutionary history of Archaea.</title>
        <authorList>
            <person name="Jay Z.J."/>
            <person name="Beam J.P."/>
            <person name="Dlakic M."/>
            <person name="Rusch D.B."/>
            <person name="Kozubal M.A."/>
            <person name="Inskeep W.P."/>
        </authorList>
    </citation>
    <scope>NUCLEOTIDE SEQUENCE [LARGE SCALE GENOMIC DNA]</scope>
    <source>
        <strain evidence="3">OSP_D</strain>
    </source>
</reference>
<name>A0A2R6ACF8_9ARCH</name>
<feature type="transmembrane region" description="Helical" evidence="1">
    <location>
        <begin position="105"/>
        <end position="125"/>
    </location>
</feature>
<sequence>MSEKLQQLDYSTPSEYLLPLRIGVGWMWFDGGLRKLVLAPDKVNPSSSSFVLGKLVTFLPHAGFFQPFLKFVLENPAIGAPFLVMYSVLELVIGSLLVIGLFTRLAGFGSALMASSLAPAFWLGSTCEDEWQIGSLLLAGGVVLMLSAAGRKFGLDSLLFRKYGDRGLLNVPLLKHIKLW</sequence>
<dbReference type="Pfam" id="PF04173">
    <property type="entry name" value="DoxD"/>
    <property type="match status" value="1"/>
</dbReference>
<proteinExistence type="predicted"/>
<feature type="transmembrane region" description="Helical" evidence="1">
    <location>
        <begin position="78"/>
        <end position="98"/>
    </location>
</feature>
<keyword evidence="1" id="KW-1133">Transmembrane helix</keyword>
<gene>
    <name evidence="3" type="ORF">B9Q01_02385</name>
</gene>
<keyword evidence="1" id="KW-0812">Transmembrane</keyword>
<dbReference type="Proteomes" id="UP000240880">
    <property type="component" value="Unassembled WGS sequence"/>
</dbReference>
<accession>A0A2R6ACF8</accession>
<evidence type="ECO:0000313" key="4">
    <source>
        <dbReference type="Proteomes" id="UP000240880"/>
    </source>
</evidence>
<evidence type="ECO:0000259" key="2">
    <source>
        <dbReference type="Pfam" id="PF04173"/>
    </source>
</evidence>
<feature type="domain" description="TQO small subunit DoxD" evidence="2">
    <location>
        <begin position="16"/>
        <end position="175"/>
    </location>
</feature>
<dbReference type="AlphaFoldDB" id="A0A2R6ACF8"/>
<protein>
    <submittedName>
        <fullName evidence="3">Quinol oxidase</fullName>
    </submittedName>
</protein>